<reference evidence="1 2" key="1">
    <citation type="submission" date="2018-05" db="EMBL/GenBank/DDBJ databases">
        <title>Reference genomes for bee gut microbiota database.</title>
        <authorList>
            <person name="Ellegaard K.M."/>
        </authorList>
    </citation>
    <scope>NUCLEOTIDE SEQUENCE [LARGE SCALE GENOMIC DNA]</scope>
    <source>
        <strain evidence="1 2">ESL0172</strain>
    </source>
</reference>
<dbReference type="EMBL" id="QGLO01000004">
    <property type="protein sequence ID" value="PXY92037.1"/>
    <property type="molecule type" value="Genomic_DNA"/>
</dbReference>
<keyword evidence="2" id="KW-1185">Reference proteome</keyword>
<dbReference type="GO" id="GO:0046718">
    <property type="term" value="P:symbiont entry into host cell"/>
    <property type="evidence" value="ECO:0007669"/>
    <property type="project" value="InterPro"/>
</dbReference>
<name>A0A2V4DPT8_9GAMM</name>
<organism evidence="1 2">
    <name type="scientific">Gilliamella apis</name>
    <dbReference type="NCBI Taxonomy" id="1970738"/>
    <lineage>
        <taxon>Bacteria</taxon>
        <taxon>Pseudomonadati</taxon>
        <taxon>Pseudomonadota</taxon>
        <taxon>Gammaproteobacteria</taxon>
        <taxon>Orbales</taxon>
        <taxon>Orbaceae</taxon>
        <taxon>Gilliamella</taxon>
    </lineage>
</organism>
<sequence>MSITQDLQALEGNQLIQLIEVDGSKFGLNEVLRFHAHNIPLKGWASFIYENMPSIHWQGHEYFPFPYELSGIELSSTGSQPTPELSIGNIDGKVTKLCLDYEDLVQAKVKIHTTMAKYLDDCNWLDGNPHADPLQERVQLFFINKKKEETKEVIKFELCSPFDIQNLQLPTRQITTVCTWCMRGWYRSGNGCDYTGDKYFTKDGIPTDDPAKDECGGLLKDCKARHGNNPLPFGGFPAANLQGK</sequence>
<comment type="caution">
    <text evidence="1">The sequence shown here is derived from an EMBL/GenBank/DDBJ whole genome shotgun (WGS) entry which is preliminary data.</text>
</comment>
<evidence type="ECO:0000313" key="1">
    <source>
        <dbReference type="EMBL" id="PXY92037.1"/>
    </source>
</evidence>
<proteinExistence type="predicted"/>
<evidence type="ECO:0000313" key="2">
    <source>
        <dbReference type="Proteomes" id="UP000247673"/>
    </source>
</evidence>
<dbReference type="GO" id="GO:0051536">
    <property type="term" value="F:iron-sulfur cluster binding"/>
    <property type="evidence" value="ECO:0007669"/>
    <property type="project" value="InterPro"/>
</dbReference>
<dbReference type="NCBIfam" id="TIGR01600">
    <property type="entry name" value="phage_tail_L"/>
    <property type="match status" value="1"/>
</dbReference>
<dbReference type="InterPro" id="IPR006487">
    <property type="entry name" value="Phage_lambda_L"/>
</dbReference>
<dbReference type="GO" id="GO:0030430">
    <property type="term" value="C:host cell cytoplasm"/>
    <property type="evidence" value="ECO:0007669"/>
    <property type="project" value="InterPro"/>
</dbReference>
<dbReference type="RefSeq" id="WP_110447935.1">
    <property type="nucleotide sequence ID" value="NZ_CP132381.1"/>
</dbReference>
<dbReference type="OrthoDB" id="5673400at2"/>
<gene>
    <name evidence="1" type="ORF">DKK78_06955</name>
</gene>
<protein>
    <submittedName>
        <fullName evidence="1">Phage minor tail protein L</fullName>
    </submittedName>
</protein>
<accession>A0A2V4DPT8</accession>
<dbReference type="Pfam" id="PF05100">
    <property type="entry name" value="Phage_tail_L"/>
    <property type="match status" value="1"/>
</dbReference>
<dbReference type="AlphaFoldDB" id="A0A2V4DPT8"/>
<dbReference type="Proteomes" id="UP000247673">
    <property type="component" value="Unassembled WGS sequence"/>
</dbReference>